<accession>A0A1G2U101</accession>
<evidence type="ECO:0000313" key="3">
    <source>
        <dbReference type="Proteomes" id="UP000179283"/>
    </source>
</evidence>
<gene>
    <name evidence="2" type="ORF">A2920_02390</name>
</gene>
<dbReference type="EMBL" id="MHWD01000025">
    <property type="protein sequence ID" value="OHB03195.1"/>
    <property type="molecule type" value="Genomic_DNA"/>
</dbReference>
<dbReference type="Proteomes" id="UP000179283">
    <property type="component" value="Unassembled WGS sequence"/>
</dbReference>
<sequence>MNEQESIKIESPERARLRELEMEGKFLFHGSGYKIDRLKPRQAHNYPTNSKEEKIPDDKPAVFATPYADTAIFMAVINKPNAPKGSRSGFSHNSNGKHEYRATQGTIEQIHNAKGYVYVFNKEKFKMRSPAEGLSYKAVEPVEVVEVSEADLPDITIKDF</sequence>
<reference evidence="2 3" key="1">
    <citation type="journal article" date="2016" name="Nat. Commun.">
        <title>Thousands of microbial genomes shed light on interconnected biogeochemical processes in an aquifer system.</title>
        <authorList>
            <person name="Anantharaman K."/>
            <person name="Brown C.T."/>
            <person name="Hug L.A."/>
            <person name="Sharon I."/>
            <person name="Castelle C.J."/>
            <person name="Probst A.J."/>
            <person name="Thomas B.C."/>
            <person name="Singh A."/>
            <person name="Wilkins M.J."/>
            <person name="Karaoz U."/>
            <person name="Brodie E.L."/>
            <person name="Williams K.H."/>
            <person name="Hubbard S.S."/>
            <person name="Banfield J.F."/>
        </authorList>
    </citation>
    <scope>NUCLEOTIDE SEQUENCE [LARGE SCALE GENOMIC DNA]</scope>
</reference>
<feature type="region of interest" description="Disordered" evidence="1">
    <location>
        <begin position="39"/>
        <end position="60"/>
    </location>
</feature>
<feature type="compositionally biased region" description="Basic and acidic residues" evidence="1">
    <location>
        <begin position="50"/>
        <end position="60"/>
    </location>
</feature>
<comment type="caution">
    <text evidence="2">The sequence shown here is derived from an EMBL/GenBank/DDBJ whole genome shotgun (WGS) entry which is preliminary data.</text>
</comment>
<organism evidence="2 3">
    <name type="scientific">Candidatus Zambryskibacteria bacterium RIFCSPLOWO2_01_FULL_43_17</name>
    <dbReference type="NCBI Taxonomy" id="1802760"/>
    <lineage>
        <taxon>Bacteria</taxon>
        <taxon>Candidatus Zambryskiibacteriota</taxon>
    </lineage>
</organism>
<protein>
    <submittedName>
        <fullName evidence="2">Uncharacterized protein</fullName>
    </submittedName>
</protein>
<dbReference type="AlphaFoldDB" id="A0A1G2U101"/>
<name>A0A1G2U101_9BACT</name>
<evidence type="ECO:0000313" key="2">
    <source>
        <dbReference type="EMBL" id="OHB03195.1"/>
    </source>
</evidence>
<evidence type="ECO:0000256" key="1">
    <source>
        <dbReference type="SAM" id="MobiDB-lite"/>
    </source>
</evidence>
<proteinExistence type="predicted"/>